<dbReference type="PROSITE" id="PS51819">
    <property type="entry name" value="VOC"/>
    <property type="match status" value="1"/>
</dbReference>
<dbReference type="Gene3D" id="3.30.720.120">
    <property type="match status" value="1"/>
</dbReference>
<reference evidence="2" key="1">
    <citation type="submission" date="2022-05" db="EMBL/GenBank/DDBJ databases">
        <authorList>
            <person name="Jo J.-H."/>
            <person name="Im W.-T."/>
        </authorList>
    </citation>
    <scope>NUCLEOTIDE SEQUENCE</scope>
    <source>
        <strain evidence="2">RB56-2</strain>
    </source>
</reference>
<dbReference type="InterPro" id="IPR029068">
    <property type="entry name" value="Glyas_Bleomycin-R_OHBP_Dase"/>
</dbReference>
<keyword evidence="3" id="KW-1185">Reference proteome</keyword>
<accession>A0ABT0S5A2</accession>
<feature type="domain" description="VOC" evidence="1">
    <location>
        <begin position="10"/>
        <end position="132"/>
    </location>
</feature>
<dbReference type="Pfam" id="PF00903">
    <property type="entry name" value="Glyoxalase"/>
    <property type="match status" value="1"/>
</dbReference>
<protein>
    <submittedName>
        <fullName evidence="2">VOC family protein</fullName>
    </submittedName>
</protein>
<dbReference type="PANTHER" id="PTHR34109">
    <property type="entry name" value="BNAUNNG04460D PROTEIN-RELATED"/>
    <property type="match status" value="1"/>
</dbReference>
<dbReference type="InterPro" id="IPR004360">
    <property type="entry name" value="Glyas_Fos-R_dOase_dom"/>
</dbReference>
<proteinExistence type="predicted"/>
<dbReference type="PANTHER" id="PTHR34109:SF1">
    <property type="entry name" value="VOC DOMAIN-CONTAINING PROTEIN"/>
    <property type="match status" value="1"/>
</dbReference>
<dbReference type="Gene3D" id="3.30.720.110">
    <property type="match status" value="1"/>
</dbReference>
<dbReference type="CDD" id="cd07246">
    <property type="entry name" value="VOC_like"/>
    <property type="match status" value="1"/>
</dbReference>
<sequence>MPKPIPEGYRSVNVVLTVDDAAKAIDFYKQAFGAKELSRLPMGDKIGHAELQIGDTRFMLNDEFPERGNLGPKARGGSSTGLIVYLDDVDTAFQKAIAAGGTQTMPVEDQFWGDRMGTLNDPFGHGWSLATHIEDVPDSELPERMQAFFSKQKESEPA</sequence>
<evidence type="ECO:0000313" key="2">
    <source>
        <dbReference type="EMBL" id="MCL6739556.1"/>
    </source>
</evidence>
<comment type="caution">
    <text evidence="2">The sequence shown here is derived from an EMBL/GenBank/DDBJ whole genome shotgun (WGS) entry which is preliminary data.</text>
</comment>
<name>A0ABT0S5A2_9SPHN</name>
<organism evidence="2 3">
    <name type="scientific">Sphingomonas brevis</name>
    <dbReference type="NCBI Taxonomy" id="2908206"/>
    <lineage>
        <taxon>Bacteria</taxon>
        <taxon>Pseudomonadati</taxon>
        <taxon>Pseudomonadota</taxon>
        <taxon>Alphaproteobacteria</taxon>
        <taxon>Sphingomonadales</taxon>
        <taxon>Sphingomonadaceae</taxon>
        <taxon>Sphingomonas</taxon>
    </lineage>
</organism>
<dbReference type="Proteomes" id="UP001165383">
    <property type="component" value="Unassembled WGS sequence"/>
</dbReference>
<dbReference type="InterPro" id="IPR037523">
    <property type="entry name" value="VOC_core"/>
</dbReference>
<evidence type="ECO:0000259" key="1">
    <source>
        <dbReference type="PROSITE" id="PS51819"/>
    </source>
</evidence>
<evidence type="ECO:0000313" key="3">
    <source>
        <dbReference type="Proteomes" id="UP001165383"/>
    </source>
</evidence>
<dbReference type="EMBL" id="JAMGBB010000001">
    <property type="protein sequence ID" value="MCL6739556.1"/>
    <property type="molecule type" value="Genomic_DNA"/>
</dbReference>
<dbReference type="SUPFAM" id="SSF54593">
    <property type="entry name" value="Glyoxalase/Bleomycin resistance protein/Dihydroxybiphenyl dioxygenase"/>
    <property type="match status" value="1"/>
</dbReference>
<dbReference type="RefSeq" id="WP_249914040.1">
    <property type="nucleotide sequence ID" value="NZ_JAMGBB010000001.1"/>
</dbReference>
<gene>
    <name evidence="2" type="ORF">LZ518_00165</name>
</gene>